<reference evidence="2 3" key="1">
    <citation type="submission" date="2019-02" db="EMBL/GenBank/DDBJ databases">
        <title>Genome sequencing of the rare red list fungi Dentipellis fragilis.</title>
        <authorList>
            <person name="Buettner E."/>
            <person name="Kellner H."/>
        </authorList>
    </citation>
    <scope>NUCLEOTIDE SEQUENCE [LARGE SCALE GENOMIC DNA]</scope>
    <source>
        <strain evidence="2 3">DSM 105465</strain>
    </source>
</reference>
<comment type="caution">
    <text evidence="2">The sequence shown here is derived from an EMBL/GenBank/DDBJ whole genome shotgun (WGS) entry which is preliminary data.</text>
</comment>
<dbReference type="Proteomes" id="UP000298327">
    <property type="component" value="Unassembled WGS sequence"/>
</dbReference>
<dbReference type="EMBL" id="SEOQ01001827">
    <property type="protein sequence ID" value="TFY50449.1"/>
    <property type="molecule type" value="Genomic_DNA"/>
</dbReference>
<feature type="compositionally biased region" description="Basic and acidic residues" evidence="1">
    <location>
        <begin position="123"/>
        <end position="134"/>
    </location>
</feature>
<keyword evidence="3" id="KW-1185">Reference proteome</keyword>
<evidence type="ECO:0000313" key="3">
    <source>
        <dbReference type="Proteomes" id="UP000298327"/>
    </source>
</evidence>
<feature type="region of interest" description="Disordered" evidence="1">
    <location>
        <begin position="106"/>
        <end position="143"/>
    </location>
</feature>
<accession>A0A4Y9XPK3</accession>
<protein>
    <submittedName>
        <fullName evidence="2">Uncharacterized protein</fullName>
    </submittedName>
</protein>
<organism evidence="2 3">
    <name type="scientific">Dentipellis fragilis</name>
    <dbReference type="NCBI Taxonomy" id="205917"/>
    <lineage>
        <taxon>Eukaryota</taxon>
        <taxon>Fungi</taxon>
        <taxon>Dikarya</taxon>
        <taxon>Basidiomycota</taxon>
        <taxon>Agaricomycotina</taxon>
        <taxon>Agaricomycetes</taxon>
        <taxon>Russulales</taxon>
        <taxon>Hericiaceae</taxon>
        <taxon>Dentipellis</taxon>
    </lineage>
</organism>
<gene>
    <name evidence="2" type="ORF">EVG20_g11511</name>
</gene>
<evidence type="ECO:0000313" key="2">
    <source>
        <dbReference type="EMBL" id="TFY50449.1"/>
    </source>
</evidence>
<proteinExistence type="predicted"/>
<dbReference type="AlphaFoldDB" id="A0A4Y9XPK3"/>
<sequence>MAMQARHLVRDKRRRISQGWHVTLISLAIVLQQAHRAIPAYAIDWHGMHETDHLQAPRERWFLIAVEAAIEKNAHRKGVARRIPGYAGTSSTRMDPILRPLYRLYPSTKNKREEQATPSWDSDAGHDRSGRRSDTGTTFPVRH</sequence>
<name>A0A4Y9XPK3_9AGAM</name>
<evidence type="ECO:0000256" key="1">
    <source>
        <dbReference type="SAM" id="MobiDB-lite"/>
    </source>
</evidence>